<gene>
    <name evidence="1" type="primary">TOM40</name>
    <name evidence="1" type="ORF">FBU59_002860</name>
</gene>
<reference evidence="1" key="1">
    <citation type="submission" date="2022-07" db="EMBL/GenBank/DDBJ databases">
        <title>Phylogenomic reconstructions and comparative analyses of Kickxellomycotina fungi.</title>
        <authorList>
            <person name="Reynolds N.K."/>
            <person name="Stajich J.E."/>
            <person name="Barry K."/>
            <person name="Grigoriev I.V."/>
            <person name="Crous P."/>
            <person name="Smith M.E."/>
        </authorList>
    </citation>
    <scope>NUCLEOTIDE SEQUENCE</scope>
    <source>
        <strain evidence="1">NRRL 5244</strain>
    </source>
</reference>
<evidence type="ECO:0000313" key="1">
    <source>
        <dbReference type="EMBL" id="KAJ1943610.1"/>
    </source>
</evidence>
<protein>
    <submittedName>
        <fullName evidence="1">Translocase of outer mitochondrial membrane</fullName>
    </submittedName>
</protein>
<name>A0ACC1J9V9_9FUNG</name>
<feature type="non-terminal residue" evidence="1">
    <location>
        <position position="1"/>
    </location>
</feature>
<dbReference type="Proteomes" id="UP001150603">
    <property type="component" value="Unassembled WGS sequence"/>
</dbReference>
<accession>A0ACC1J9V9</accession>
<sequence>PKVDLDEELHFKFWNPLHYYRALNDHRERLNLPNPGQFEFLNKELKGTMLTNFWFEGGRADLAKVLSPNFQVLHTFQLGLPGQPSSFEFAGVYADENTLMHGKMDTEFNLQARLNHSLSKRLQAKAQAQVMANDSQSMLQLESEYTGSDFTANVKAINPSLVDGTGIYLANYLQSVTRKLSFGAELLYQSPMPKVQETSISLAVRYQPSADRVWVAQTQGTNILSTSYWRKITEKCEAGAELQVMNMPSQGRREASCSVGVKYEFAASTMRAMADNMGKVSMLLEEKIAPGFSFLISGELDHLKGENKFGVGLNLES</sequence>
<comment type="caution">
    <text evidence="1">The sequence shown here is derived from an EMBL/GenBank/DDBJ whole genome shotgun (WGS) entry which is preliminary data.</text>
</comment>
<dbReference type="EMBL" id="JANBPW010001666">
    <property type="protein sequence ID" value="KAJ1943610.1"/>
    <property type="molecule type" value="Genomic_DNA"/>
</dbReference>
<organism evidence="1 2">
    <name type="scientific">Linderina macrospora</name>
    <dbReference type="NCBI Taxonomy" id="4868"/>
    <lineage>
        <taxon>Eukaryota</taxon>
        <taxon>Fungi</taxon>
        <taxon>Fungi incertae sedis</taxon>
        <taxon>Zoopagomycota</taxon>
        <taxon>Kickxellomycotina</taxon>
        <taxon>Kickxellomycetes</taxon>
        <taxon>Kickxellales</taxon>
        <taxon>Kickxellaceae</taxon>
        <taxon>Linderina</taxon>
    </lineage>
</organism>
<proteinExistence type="predicted"/>
<evidence type="ECO:0000313" key="2">
    <source>
        <dbReference type="Proteomes" id="UP001150603"/>
    </source>
</evidence>
<keyword evidence="2" id="KW-1185">Reference proteome</keyword>